<keyword evidence="2" id="KW-1185">Reference proteome</keyword>
<dbReference type="AlphaFoldDB" id="A0AAD9LWC5"/>
<dbReference type="EMBL" id="MU843012">
    <property type="protein sequence ID" value="KAK2023112.1"/>
    <property type="molecule type" value="Genomic_DNA"/>
</dbReference>
<reference evidence="1" key="1">
    <citation type="submission" date="2021-06" db="EMBL/GenBank/DDBJ databases">
        <title>Comparative genomics, transcriptomics and evolutionary studies reveal genomic signatures of adaptation to plant cell wall in hemibiotrophic fungi.</title>
        <authorList>
            <consortium name="DOE Joint Genome Institute"/>
            <person name="Baroncelli R."/>
            <person name="Diaz J.F."/>
            <person name="Benocci T."/>
            <person name="Peng M."/>
            <person name="Battaglia E."/>
            <person name="Haridas S."/>
            <person name="Andreopoulos W."/>
            <person name="Labutti K."/>
            <person name="Pangilinan J."/>
            <person name="Floch G.L."/>
            <person name="Makela M.R."/>
            <person name="Henrissat B."/>
            <person name="Grigoriev I.V."/>
            <person name="Crouch J.A."/>
            <person name="De Vries R.P."/>
            <person name="Sukno S.A."/>
            <person name="Thon M.R."/>
        </authorList>
    </citation>
    <scope>NUCLEOTIDE SEQUENCE</scope>
    <source>
        <strain evidence="1">MAFF235873</strain>
    </source>
</reference>
<gene>
    <name evidence="1" type="ORF">LX32DRAFT_163288</name>
</gene>
<evidence type="ECO:0000313" key="2">
    <source>
        <dbReference type="Proteomes" id="UP001232148"/>
    </source>
</evidence>
<sequence>MRRGEPAKSDISQRGAYQLDRYSDSVFYVYTVQLPITRVHCQLPNYFGYRVVSEPTSNLRFPLRRLFAQWHDFHPAALRKCGLHCPASVFLWAGELVEDHVGHAELRLADSCLRCRRSLVRSHMSLHIPSIRPGPPATRITLARCMRIRWETQRVLQPTCSVSCATSIHLVRVCLSPKLLYLACDHASFGIYNKFGPAAPGGRL</sequence>
<evidence type="ECO:0000313" key="1">
    <source>
        <dbReference type="EMBL" id="KAK2023112.1"/>
    </source>
</evidence>
<proteinExistence type="predicted"/>
<dbReference type="Proteomes" id="UP001232148">
    <property type="component" value="Unassembled WGS sequence"/>
</dbReference>
<protein>
    <submittedName>
        <fullName evidence="1">Uncharacterized protein</fullName>
    </submittedName>
</protein>
<name>A0AAD9LWC5_9PEZI</name>
<organism evidence="1 2">
    <name type="scientific">Colletotrichum zoysiae</name>
    <dbReference type="NCBI Taxonomy" id="1216348"/>
    <lineage>
        <taxon>Eukaryota</taxon>
        <taxon>Fungi</taxon>
        <taxon>Dikarya</taxon>
        <taxon>Ascomycota</taxon>
        <taxon>Pezizomycotina</taxon>
        <taxon>Sordariomycetes</taxon>
        <taxon>Hypocreomycetidae</taxon>
        <taxon>Glomerellales</taxon>
        <taxon>Glomerellaceae</taxon>
        <taxon>Colletotrichum</taxon>
        <taxon>Colletotrichum graminicola species complex</taxon>
    </lineage>
</organism>
<comment type="caution">
    <text evidence="1">The sequence shown here is derived from an EMBL/GenBank/DDBJ whole genome shotgun (WGS) entry which is preliminary data.</text>
</comment>
<accession>A0AAD9LWC5</accession>